<keyword evidence="3 4" id="KW-0067">ATP-binding</keyword>
<organism evidence="6 7">
    <name type="scientific">Sordaria brevicollis</name>
    <dbReference type="NCBI Taxonomy" id="83679"/>
    <lineage>
        <taxon>Eukaryota</taxon>
        <taxon>Fungi</taxon>
        <taxon>Dikarya</taxon>
        <taxon>Ascomycota</taxon>
        <taxon>Pezizomycotina</taxon>
        <taxon>Sordariomycetes</taxon>
        <taxon>Sordariomycetidae</taxon>
        <taxon>Sordariales</taxon>
        <taxon>Sordariaceae</taxon>
        <taxon>Sordaria</taxon>
    </lineage>
</organism>
<dbReference type="Pfam" id="PF18130">
    <property type="entry name" value="ATPgrasp_N"/>
    <property type="match status" value="1"/>
</dbReference>
<evidence type="ECO:0000256" key="1">
    <source>
        <dbReference type="ARBA" id="ARBA00022598"/>
    </source>
</evidence>
<dbReference type="Gene3D" id="3.30.470.20">
    <property type="entry name" value="ATP-grasp fold, B domain"/>
    <property type="match status" value="1"/>
</dbReference>
<name>A0AAE0NVA1_SORBR</name>
<protein>
    <recommendedName>
        <fullName evidence="5">ATP-grasp domain-containing protein</fullName>
    </recommendedName>
</protein>
<evidence type="ECO:0000259" key="5">
    <source>
        <dbReference type="PROSITE" id="PS50975"/>
    </source>
</evidence>
<dbReference type="PROSITE" id="PS50975">
    <property type="entry name" value="ATP_GRASP"/>
    <property type="match status" value="1"/>
</dbReference>
<evidence type="ECO:0000256" key="2">
    <source>
        <dbReference type="ARBA" id="ARBA00022741"/>
    </source>
</evidence>
<keyword evidence="7" id="KW-1185">Reference proteome</keyword>
<dbReference type="InterPro" id="IPR041472">
    <property type="entry name" value="BL00235/CARNS1_N"/>
</dbReference>
<comment type="caution">
    <text evidence="6">The sequence shown here is derived from an EMBL/GenBank/DDBJ whole genome shotgun (WGS) entry which is preliminary data.</text>
</comment>
<evidence type="ECO:0000313" key="7">
    <source>
        <dbReference type="Proteomes" id="UP001281003"/>
    </source>
</evidence>
<reference evidence="6" key="2">
    <citation type="submission" date="2023-07" db="EMBL/GenBank/DDBJ databases">
        <authorList>
            <consortium name="Lawrence Berkeley National Laboratory"/>
            <person name="Haridas S."/>
            <person name="Hensen N."/>
            <person name="Bonometti L."/>
            <person name="Westerberg I."/>
            <person name="Brannstrom I.O."/>
            <person name="Guillou S."/>
            <person name="Cros-Aarteil S."/>
            <person name="Calhoun S."/>
            <person name="Kuo A."/>
            <person name="Mondo S."/>
            <person name="Pangilinan J."/>
            <person name="Riley R."/>
            <person name="LaButti K."/>
            <person name="Andreopoulos B."/>
            <person name="Lipzen A."/>
            <person name="Chen C."/>
            <person name="Yanf M."/>
            <person name="Daum C."/>
            <person name="Ng V."/>
            <person name="Clum A."/>
            <person name="Steindorff A."/>
            <person name="Ohm R."/>
            <person name="Martin F."/>
            <person name="Silar P."/>
            <person name="Natvig D."/>
            <person name="Lalanne C."/>
            <person name="Gautier V."/>
            <person name="Ament-velasquez S.L."/>
            <person name="Kruys A."/>
            <person name="Hutchinson M.I."/>
            <person name="Powell A.J."/>
            <person name="Barry K."/>
            <person name="Miller A.N."/>
            <person name="Grigoriev I.V."/>
            <person name="Debuchy R."/>
            <person name="Gladieux P."/>
            <person name="Thoren M.H."/>
            <person name="Johannesson H."/>
        </authorList>
    </citation>
    <scope>NUCLEOTIDE SEQUENCE</scope>
    <source>
        <strain evidence="6">FGSC 1904</strain>
    </source>
</reference>
<dbReference type="GO" id="GO:0046872">
    <property type="term" value="F:metal ion binding"/>
    <property type="evidence" value="ECO:0007669"/>
    <property type="project" value="InterPro"/>
</dbReference>
<dbReference type="SUPFAM" id="SSF56059">
    <property type="entry name" value="Glutathione synthetase ATP-binding domain-like"/>
    <property type="match status" value="1"/>
</dbReference>
<keyword evidence="1" id="KW-0436">Ligase</keyword>
<sequence length="699" mass="76982">MAQILDLLGVAPFNGGRLSPFGNLTGVSHRPFFCESVDLGDHFAAVHVVILPLSPQASVTVGGIQNGASQNPVIGHVQGDDGRPITPTQLDKFLLNLISAGVEVPRLSDYNISIFTLLFPKSMGYAVRSNLLEHRLQDCPIGIARIDDRLIARELKSIWWTRHLTTDGPSANLPLLAEHAAGIVQWRDVPSTIPFVELHQHLGNITNELHTRLHNVPGLLPEPPIMEKTVALIRGRPNLMTGGPVYAAAKALGLQLVIVDEPGHWLEANTLENLKLREAFLPTDMTEDDGLVDRILLSFKRYGEPIDGVFTLSDNFFVTVAQVADKLGLPCGPVAAYETAVDKYQSRMLQDSPGQTARVSSLDELHALLAVPAHGHQPLFTPTFPMIVKPTKGWSSECVSKVTNIGDLTTAVQKATSRHGSAAVIEPFYDGPEIDVNFVLLDGEILFFEIADEPPCDGDALDASVDDTFSPVALTMPSALPADEQDIVRDTLHQILINMGFHTGIYHLEARVINSKYEYRPIAPGVVDLVPRYPQDLPFARPECKLIEINARPPGYRVSVPSRHTYGVDYFAVRMLAALGDKERLRAISIPFSHHAVDRTPSAQYWSRLVYIPVPEDGILRFNDPRISPSEELKLRHPDLAKHIVLAVDYYRDGDEVNVFTDGARTYLGHILVKSTNSRKEAIEVGNQVLKAYKVNIEG</sequence>
<dbReference type="EMBL" id="JAUTDP010000016">
    <property type="protein sequence ID" value="KAK3388393.1"/>
    <property type="molecule type" value="Genomic_DNA"/>
</dbReference>
<dbReference type="Gene3D" id="3.30.1490.20">
    <property type="entry name" value="ATP-grasp fold, A domain"/>
    <property type="match status" value="1"/>
</dbReference>
<dbReference type="InterPro" id="IPR011761">
    <property type="entry name" value="ATP-grasp"/>
</dbReference>
<feature type="domain" description="ATP-grasp" evidence="5">
    <location>
        <begin position="346"/>
        <end position="579"/>
    </location>
</feature>
<dbReference type="Proteomes" id="UP001281003">
    <property type="component" value="Unassembled WGS sequence"/>
</dbReference>
<reference evidence="6" key="1">
    <citation type="journal article" date="2023" name="Mol. Phylogenet. Evol.">
        <title>Genome-scale phylogeny and comparative genomics of the fungal order Sordariales.</title>
        <authorList>
            <person name="Hensen N."/>
            <person name="Bonometti L."/>
            <person name="Westerberg I."/>
            <person name="Brannstrom I.O."/>
            <person name="Guillou S."/>
            <person name="Cros-Aarteil S."/>
            <person name="Calhoun S."/>
            <person name="Haridas S."/>
            <person name="Kuo A."/>
            <person name="Mondo S."/>
            <person name="Pangilinan J."/>
            <person name="Riley R."/>
            <person name="LaButti K."/>
            <person name="Andreopoulos B."/>
            <person name="Lipzen A."/>
            <person name="Chen C."/>
            <person name="Yan M."/>
            <person name="Daum C."/>
            <person name="Ng V."/>
            <person name="Clum A."/>
            <person name="Steindorff A."/>
            <person name="Ohm R.A."/>
            <person name="Martin F."/>
            <person name="Silar P."/>
            <person name="Natvig D.O."/>
            <person name="Lalanne C."/>
            <person name="Gautier V."/>
            <person name="Ament-Velasquez S.L."/>
            <person name="Kruys A."/>
            <person name="Hutchinson M.I."/>
            <person name="Powell A.J."/>
            <person name="Barry K."/>
            <person name="Miller A.N."/>
            <person name="Grigoriev I.V."/>
            <person name="Debuchy R."/>
            <person name="Gladieux P."/>
            <person name="Hiltunen Thoren M."/>
            <person name="Johannesson H."/>
        </authorList>
    </citation>
    <scope>NUCLEOTIDE SEQUENCE</scope>
    <source>
        <strain evidence="6">FGSC 1904</strain>
    </source>
</reference>
<dbReference type="AlphaFoldDB" id="A0AAE0NVA1"/>
<evidence type="ECO:0000313" key="6">
    <source>
        <dbReference type="EMBL" id="KAK3388393.1"/>
    </source>
</evidence>
<gene>
    <name evidence="6" type="ORF">B0T20DRAFT_448634</name>
</gene>
<dbReference type="PANTHER" id="PTHR43585">
    <property type="entry name" value="FUMIPYRROLE BIOSYNTHESIS PROTEIN C"/>
    <property type="match status" value="1"/>
</dbReference>
<accession>A0AAE0NVA1</accession>
<evidence type="ECO:0000256" key="3">
    <source>
        <dbReference type="ARBA" id="ARBA00022840"/>
    </source>
</evidence>
<dbReference type="GO" id="GO:0005524">
    <property type="term" value="F:ATP binding"/>
    <property type="evidence" value="ECO:0007669"/>
    <property type="project" value="UniProtKB-UniRule"/>
</dbReference>
<dbReference type="Gene3D" id="3.40.50.20">
    <property type="match status" value="1"/>
</dbReference>
<dbReference type="InterPro" id="IPR052032">
    <property type="entry name" value="ATP-dep_AA_Ligase"/>
</dbReference>
<proteinExistence type="predicted"/>
<dbReference type="GO" id="GO:0016874">
    <property type="term" value="F:ligase activity"/>
    <property type="evidence" value="ECO:0007669"/>
    <property type="project" value="UniProtKB-KW"/>
</dbReference>
<keyword evidence="2 4" id="KW-0547">Nucleotide-binding</keyword>
<dbReference type="PANTHER" id="PTHR43585:SF2">
    <property type="entry name" value="ATP-GRASP ENZYME FSQD"/>
    <property type="match status" value="1"/>
</dbReference>
<evidence type="ECO:0000256" key="4">
    <source>
        <dbReference type="PROSITE-ProRule" id="PRU00409"/>
    </source>
</evidence>
<dbReference type="InterPro" id="IPR013815">
    <property type="entry name" value="ATP_grasp_subdomain_1"/>
</dbReference>
<dbReference type="Pfam" id="PF13535">
    <property type="entry name" value="ATP-grasp_4"/>
    <property type="match status" value="1"/>
</dbReference>